<accession>A0A2H3C6W0</accession>
<gene>
    <name evidence="1" type="ORF">ARMSODRAFT_55291</name>
</gene>
<name>A0A2H3C6W0_9AGAR</name>
<dbReference type="Proteomes" id="UP000218334">
    <property type="component" value="Unassembled WGS sequence"/>
</dbReference>
<sequence length="168" mass="19093">MFISGSKPSCRILSCHAISKNELQLYYLSDPELDLQAPDQTVRATWISIKVQEENSVLGRFSSFHKNRYNQYHMSSSSDQRLPANECPKPTISPNFPSKPFASGDRLASGCPWAKRTLSGLCLNNWHIPTICHLLANGRRMALAWCEFDGVEGRWHRMCLYVHHSGIK</sequence>
<evidence type="ECO:0000313" key="1">
    <source>
        <dbReference type="EMBL" id="PBK78805.1"/>
    </source>
</evidence>
<dbReference type="EMBL" id="KZ293415">
    <property type="protein sequence ID" value="PBK78805.1"/>
    <property type="molecule type" value="Genomic_DNA"/>
</dbReference>
<proteinExistence type="predicted"/>
<evidence type="ECO:0000313" key="2">
    <source>
        <dbReference type="Proteomes" id="UP000218334"/>
    </source>
</evidence>
<protein>
    <submittedName>
        <fullName evidence="1">Uncharacterized protein</fullName>
    </submittedName>
</protein>
<keyword evidence="2" id="KW-1185">Reference proteome</keyword>
<organism evidence="1 2">
    <name type="scientific">Armillaria solidipes</name>
    <dbReference type="NCBI Taxonomy" id="1076256"/>
    <lineage>
        <taxon>Eukaryota</taxon>
        <taxon>Fungi</taxon>
        <taxon>Dikarya</taxon>
        <taxon>Basidiomycota</taxon>
        <taxon>Agaricomycotina</taxon>
        <taxon>Agaricomycetes</taxon>
        <taxon>Agaricomycetidae</taxon>
        <taxon>Agaricales</taxon>
        <taxon>Marasmiineae</taxon>
        <taxon>Physalacriaceae</taxon>
        <taxon>Armillaria</taxon>
    </lineage>
</organism>
<dbReference type="AlphaFoldDB" id="A0A2H3C6W0"/>
<reference evidence="2" key="1">
    <citation type="journal article" date="2017" name="Nat. Ecol. Evol.">
        <title>Genome expansion and lineage-specific genetic innovations in the forest pathogenic fungi Armillaria.</title>
        <authorList>
            <person name="Sipos G."/>
            <person name="Prasanna A.N."/>
            <person name="Walter M.C."/>
            <person name="O'Connor E."/>
            <person name="Balint B."/>
            <person name="Krizsan K."/>
            <person name="Kiss B."/>
            <person name="Hess J."/>
            <person name="Varga T."/>
            <person name="Slot J."/>
            <person name="Riley R."/>
            <person name="Boka B."/>
            <person name="Rigling D."/>
            <person name="Barry K."/>
            <person name="Lee J."/>
            <person name="Mihaltcheva S."/>
            <person name="LaButti K."/>
            <person name="Lipzen A."/>
            <person name="Waldron R."/>
            <person name="Moloney N.M."/>
            <person name="Sperisen C."/>
            <person name="Kredics L."/>
            <person name="Vagvoelgyi C."/>
            <person name="Patrignani A."/>
            <person name="Fitzpatrick D."/>
            <person name="Nagy I."/>
            <person name="Doyle S."/>
            <person name="Anderson J.B."/>
            <person name="Grigoriev I.V."/>
            <person name="Gueldener U."/>
            <person name="Muensterkoetter M."/>
            <person name="Nagy L.G."/>
        </authorList>
    </citation>
    <scope>NUCLEOTIDE SEQUENCE [LARGE SCALE GENOMIC DNA]</scope>
    <source>
        <strain evidence="2">28-4</strain>
    </source>
</reference>